<keyword evidence="1" id="KW-0812">Transmembrane</keyword>
<feature type="transmembrane region" description="Helical" evidence="1">
    <location>
        <begin position="217"/>
        <end position="239"/>
    </location>
</feature>
<evidence type="ECO:0000256" key="1">
    <source>
        <dbReference type="SAM" id="Phobius"/>
    </source>
</evidence>
<dbReference type="Proteomes" id="UP000309038">
    <property type="component" value="Unassembled WGS sequence"/>
</dbReference>
<evidence type="ECO:0000313" key="3">
    <source>
        <dbReference type="Proteomes" id="UP000309038"/>
    </source>
</evidence>
<feature type="transmembrane region" description="Helical" evidence="1">
    <location>
        <begin position="91"/>
        <end position="111"/>
    </location>
</feature>
<comment type="caution">
    <text evidence="2">The sequence shown here is derived from an EMBL/GenBank/DDBJ whole genome shotgun (WGS) entry which is preliminary data.</text>
</comment>
<proteinExistence type="predicted"/>
<evidence type="ECO:0000313" key="2">
    <source>
        <dbReference type="EMBL" id="THG95480.1"/>
    </source>
</evidence>
<organism evidence="2 3">
    <name type="scientific">Hermanssonia centrifuga</name>
    <dbReference type="NCBI Taxonomy" id="98765"/>
    <lineage>
        <taxon>Eukaryota</taxon>
        <taxon>Fungi</taxon>
        <taxon>Dikarya</taxon>
        <taxon>Basidiomycota</taxon>
        <taxon>Agaricomycotina</taxon>
        <taxon>Agaricomycetes</taxon>
        <taxon>Polyporales</taxon>
        <taxon>Meruliaceae</taxon>
        <taxon>Hermanssonia</taxon>
    </lineage>
</organism>
<dbReference type="AlphaFoldDB" id="A0A4S4KCS1"/>
<accession>A0A4S4KCS1</accession>
<feature type="transmembrane region" description="Helical" evidence="1">
    <location>
        <begin position="20"/>
        <end position="40"/>
    </location>
</feature>
<sequence length="272" mass="29962">MSPNPNSPPGESATDLWFERSNFDGAILGGVAYVCVYYLVHNMWHSRGRRNLEFLLLSILLLTGATINLAGNGVLSEEAWIDDRGVDGGPIAWLTTACVGPNCALGNYGYIISNFFADGLLLWRTYTVWNSVLIIAFPFVMFLASTGLSIIGVYQTAVPGNNIWSQVSISFLLPYLSISISLTIILTLLIVGRLLYTTRLVKTAMGEDHAKMYTSTAALIVESAAPYAFTSILFIIVFARGSNVQNLILPILAQVMLRLHNKYLWLSNAHQY</sequence>
<keyword evidence="3" id="KW-1185">Reference proteome</keyword>
<keyword evidence="1" id="KW-0472">Membrane</keyword>
<feature type="transmembrane region" description="Helical" evidence="1">
    <location>
        <begin position="52"/>
        <end position="71"/>
    </location>
</feature>
<feature type="transmembrane region" description="Helical" evidence="1">
    <location>
        <begin position="174"/>
        <end position="196"/>
    </location>
</feature>
<keyword evidence="1" id="KW-1133">Transmembrane helix</keyword>
<feature type="transmembrane region" description="Helical" evidence="1">
    <location>
        <begin position="132"/>
        <end position="154"/>
    </location>
</feature>
<reference evidence="2 3" key="1">
    <citation type="submission" date="2019-02" db="EMBL/GenBank/DDBJ databases">
        <title>Genome sequencing of the rare red list fungi Phlebia centrifuga.</title>
        <authorList>
            <person name="Buettner E."/>
            <person name="Kellner H."/>
        </authorList>
    </citation>
    <scope>NUCLEOTIDE SEQUENCE [LARGE SCALE GENOMIC DNA]</scope>
    <source>
        <strain evidence="2 3">DSM 108282</strain>
    </source>
</reference>
<gene>
    <name evidence="2" type="ORF">EW026_g6185</name>
</gene>
<dbReference type="EMBL" id="SGPJ01000317">
    <property type="protein sequence ID" value="THG95480.1"/>
    <property type="molecule type" value="Genomic_DNA"/>
</dbReference>
<name>A0A4S4KCS1_9APHY</name>
<protein>
    <submittedName>
        <fullName evidence="2">Uncharacterized protein</fullName>
    </submittedName>
</protein>